<sequence length="397" mass="45122">MKVKNLVFVFSLLCAAHNVFAFEHPGVLLEKTDIEFVRQKVSNEVEPWFSSYKSMLASPLANRSYLPTAKWDSMACGGPDGEGIAQRCKIEREDARAAYTQALAWLYSGDNVYAENSINIMNAWSEQFTGHHTGQNQALQASWAAAVWARAAEIIKHTYIIDGSSKWNSDKIKKFEYMLRSRYIDDINGQKTDCHFGNWQAVITEAKLNSAVFLDDQKLFDESLERFHKYFSTYVYLYSDGGLPKPIAGCYSHDELDKFNSYWSITNKTTPLKQGHAQETCRDLEHLAYGIAGFVNTAQTAYVQGVDLYSQEKERFISVMEFNAALDMAGNRDLLNECGMNVPVLGGLKGTMHIAYNHLSKINGVYLPNTEKWLLENGSQRPQGFFHYLWEELTHTK</sequence>
<keyword evidence="2 5" id="KW-0456">Lyase</keyword>
<evidence type="ECO:0000256" key="2">
    <source>
        <dbReference type="ARBA" id="ARBA00023239"/>
    </source>
</evidence>
<dbReference type="InterPro" id="IPR008397">
    <property type="entry name" value="Alginate_lyase_dom"/>
</dbReference>
<evidence type="ECO:0000256" key="1">
    <source>
        <dbReference type="ARBA" id="ARBA00022729"/>
    </source>
</evidence>
<evidence type="ECO:0000259" key="4">
    <source>
        <dbReference type="Pfam" id="PF05426"/>
    </source>
</evidence>
<evidence type="ECO:0000313" key="6">
    <source>
        <dbReference type="Proteomes" id="UP000595101"/>
    </source>
</evidence>
<evidence type="ECO:0000256" key="3">
    <source>
        <dbReference type="SAM" id="SignalP"/>
    </source>
</evidence>
<dbReference type="GO" id="GO:0042597">
    <property type="term" value="C:periplasmic space"/>
    <property type="evidence" value="ECO:0007669"/>
    <property type="project" value="InterPro"/>
</dbReference>
<dbReference type="Pfam" id="PF05426">
    <property type="entry name" value="Alginate_lyase"/>
    <property type="match status" value="1"/>
</dbReference>
<dbReference type="KEGG" id="aall:I6G90_05780"/>
<dbReference type="SUPFAM" id="SSF48230">
    <property type="entry name" value="Chondroitin AC/alginate lyase"/>
    <property type="match status" value="1"/>
</dbReference>
<feature type="signal peptide" evidence="3">
    <location>
        <begin position="1"/>
        <end position="21"/>
    </location>
</feature>
<organism evidence="5 6">
    <name type="scientific">Aeromonas allosaccharophila</name>
    <dbReference type="NCBI Taxonomy" id="656"/>
    <lineage>
        <taxon>Bacteria</taxon>
        <taxon>Pseudomonadati</taxon>
        <taxon>Pseudomonadota</taxon>
        <taxon>Gammaproteobacteria</taxon>
        <taxon>Aeromonadales</taxon>
        <taxon>Aeromonadaceae</taxon>
        <taxon>Aeromonas</taxon>
    </lineage>
</organism>
<gene>
    <name evidence="5" type="ORF">I6G90_05780</name>
</gene>
<evidence type="ECO:0000313" key="5">
    <source>
        <dbReference type="EMBL" id="QPR55931.1"/>
    </source>
</evidence>
<dbReference type="Gene3D" id="1.50.10.100">
    <property type="entry name" value="Chondroitin AC/alginate lyase"/>
    <property type="match status" value="1"/>
</dbReference>
<name>A0A7T2PHZ0_9GAMM</name>
<dbReference type="Proteomes" id="UP000595101">
    <property type="component" value="Chromosome"/>
</dbReference>
<proteinExistence type="predicted"/>
<protein>
    <submittedName>
        <fullName evidence="5">Alginate lyase family protein</fullName>
    </submittedName>
</protein>
<reference evidence="5 6" key="1">
    <citation type="submission" date="2020-12" db="EMBL/GenBank/DDBJ databases">
        <title>FDA dAtabase for Regulatory Grade micrObial Sequences (FDA-ARGOS): Supporting development and validation of Infectious Disease Dx tests.</title>
        <authorList>
            <person name="Sproer C."/>
            <person name="Gronow S."/>
            <person name="Severitt S."/>
            <person name="Schroder I."/>
            <person name="Tallon L."/>
            <person name="Sadzewicz L."/>
            <person name="Zhao X."/>
            <person name="Boylan J."/>
            <person name="Ott S."/>
            <person name="Bowen H."/>
            <person name="Vavikolanu K."/>
            <person name="Mehta A."/>
            <person name="Aluvathingal J."/>
            <person name="Nadendla S."/>
            <person name="Lowell S."/>
            <person name="Myers T."/>
            <person name="Yan Y."/>
            <person name="Sichtig H."/>
        </authorList>
    </citation>
    <scope>NUCLEOTIDE SEQUENCE [LARGE SCALE GENOMIC DNA]</scope>
    <source>
        <strain evidence="5 6">FDAARGOS_933</strain>
    </source>
</reference>
<feature type="domain" description="Alginate lyase" evidence="4">
    <location>
        <begin position="93"/>
        <end position="320"/>
    </location>
</feature>
<accession>A0A7T2PHZ0</accession>
<dbReference type="GO" id="GO:0016829">
    <property type="term" value="F:lyase activity"/>
    <property type="evidence" value="ECO:0007669"/>
    <property type="project" value="UniProtKB-KW"/>
</dbReference>
<keyword evidence="1 3" id="KW-0732">Signal</keyword>
<dbReference type="RefSeq" id="WP_197930205.1">
    <property type="nucleotide sequence ID" value="NZ_CP065745.1"/>
</dbReference>
<dbReference type="AlphaFoldDB" id="A0A7T2PHZ0"/>
<dbReference type="EMBL" id="CP065745">
    <property type="protein sequence ID" value="QPR55931.1"/>
    <property type="molecule type" value="Genomic_DNA"/>
</dbReference>
<dbReference type="GeneID" id="60785096"/>
<feature type="chain" id="PRO_5032639878" evidence="3">
    <location>
        <begin position="22"/>
        <end position="397"/>
    </location>
</feature>
<dbReference type="InterPro" id="IPR008929">
    <property type="entry name" value="Chondroitin_lyas"/>
</dbReference>